<accession>A0A9P3GR14</accession>
<dbReference type="Proteomes" id="UP000703269">
    <property type="component" value="Unassembled WGS sequence"/>
</dbReference>
<dbReference type="Gene3D" id="2.10.10.20">
    <property type="entry name" value="Carbohydrate-binding module superfamily 5/12"/>
    <property type="match status" value="1"/>
</dbReference>
<name>A0A9P3GR14_9APHY</name>
<evidence type="ECO:0000313" key="2">
    <source>
        <dbReference type="Proteomes" id="UP000703269"/>
    </source>
</evidence>
<dbReference type="EMBL" id="BPQB01000094">
    <property type="protein sequence ID" value="GJE98774.1"/>
    <property type="molecule type" value="Genomic_DNA"/>
</dbReference>
<protein>
    <submittedName>
        <fullName evidence="1">Uncharacterized protein</fullName>
    </submittedName>
</protein>
<gene>
    <name evidence="1" type="ORF">PsYK624_150100</name>
</gene>
<sequence length="168" mass="17929">MGRSAHLKSPRAVREGSYNLAKKGLVSYNVPHIASIEAQYIDANNLAGNRFWDKTNTPDSLVLTTADVPGALDQTQNRLNYPDSKCDKIRGKIGSGTSTWSSAATAPAGSSPSGQCANVAAWSSGSVYTGRMTAVYGRDRYAPAHIYRTDRPDQFPSAAGVWTDNAAC</sequence>
<evidence type="ECO:0000313" key="1">
    <source>
        <dbReference type="EMBL" id="GJE98774.1"/>
    </source>
</evidence>
<dbReference type="OrthoDB" id="76388at2759"/>
<dbReference type="Gene3D" id="3.20.20.80">
    <property type="entry name" value="Glycosidases"/>
    <property type="match status" value="1"/>
</dbReference>
<organism evidence="1 2">
    <name type="scientific">Phanerochaete sordida</name>
    <dbReference type="NCBI Taxonomy" id="48140"/>
    <lineage>
        <taxon>Eukaryota</taxon>
        <taxon>Fungi</taxon>
        <taxon>Dikarya</taxon>
        <taxon>Basidiomycota</taxon>
        <taxon>Agaricomycotina</taxon>
        <taxon>Agaricomycetes</taxon>
        <taxon>Polyporales</taxon>
        <taxon>Phanerochaetaceae</taxon>
        <taxon>Phanerochaete</taxon>
    </lineage>
</organism>
<proteinExistence type="predicted"/>
<dbReference type="AlphaFoldDB" id="A0A9P3GR14"/>
<comment type="caution">
    <text evidence="1">The sequence shown here is derived from an EMBL/GenBank/DDBJ whole genome shotgun (WGS) entry which is preliminary data.</text>
</comment>
<reference evidence="1 2" key="1">
    <citation type="submission" date="2021-08" db="EMBL/GenBank/DDBJ databases">
        <title>Draft Genome Sequence of Phanerochaete sordida strain YK-624.</title>
        <authorList>
            <person name="Mori T."/>
            <person name="Dohra H."/>
            <person name="Suzuki T."/>
            <person name="Kawagishi H."/>
            <person name="Hirai H."/>
        </authorList>
    </citation>
    <scope>NUCLEOTIDE SEQUENCE [LARGE SCALE GENOMIC DNA]</scope>
    <source>
        <strain evidence="1 2">YK-624</strain>
    </source>
</reference>
<keyword evidence="2" id="KW-1185">Reference proteome</keyword>